<keyword evidence="15" id="KW-1185">Reference proteome</keyword>
<keyword evidence="4 11" id="KW-0540">Nuclease</keyword>
<dbReference type="GO" id="GO:0003723">
    <property type="term" value="F:RNA binding"/>
    <property type="evidence" value="ECO:0007669"/>
    <property type="project" value="UniProtKB-UniRule"/>
</dbReference>
<dbReference type="Pfam" id="PF00753">
    <property type="entry name" value="Lactamase_B"/>
    <property type="match status" value="1"/>
</dbReference>
<dbReference type="PANTHER" id="PTHR43694:SF1">
    <property type="entry name" value="RIBONUCLEASE J"/>
    <property type="match status" value="1"/>
</dbReference>
<feature type="region of interest" description="Disordered" evidence="12">
    <location>
        <begin position="1"/>
        <end position="128"/>
    </location>
</feature>
<dbReference type="Pfam" id="PF22505">
    <property type="entry name" value="RNase_J_b_CASP"/>
    <property type="match status" value="1"/>
</dbReference>
<feature type="compositionally biased region" description="Basic residues" evidence="12">
    <location>
        <begin position="1"/>
        <end position="10"/>
    </location>
</feature>
<evidence type="ECO:0000256" key="2">
    <source>
        <dbReference type="ARBA" id="ARBA00004496"/>
    </source>
</evidence>
<dbReference type="InterPro" id="IPR036866">
    <property type="entry name" value="RibonucZ/Hydroxyglut_hydro"/>
</dbReference>
<dbReference type="Gene3D" id="3.40.50.10710">
    <property type="entry name" value="Metallo-hydrolase/oxidoreductase"/>
    <property type="match status" value="1"/>
</dbReference>
<keyword evidence="8" id="KW-0862">Zinc</keyword>
<reference evidence="14" key="1">
    <citation type="submission" date="2021-10" db="EMBL/GenBank/DDBJ databases">
        <title>Anaerobic single-cell dispensing facilitates the cultivation of human gut bacteria.</title>
        <authorList>
            <person name="Afrizal A."/>
        </authorList>
    </citation>
    <scope>NUCLEOTIDE SEQUENCE</scope>
    <source>
        <strain evidence="14">CLA-AA-H250</strain>
    </source>
</reference>
<keyword evidence="7 11" id="KW-0378">Hydrolase</keyword>
<keyword evidence="11" id="KW-0698">rRNA processing</keyword>
<dbReference type="SUPFAM" id="SSF56281">
    <property type="entry name" value="Metallo-hydrolase/oxidoreductase"/>
    <property type="match status" value="1"/>
</dbReference>
<dbReference type="Gene3D" id="3.10.20.580">
    <property type="match status" value="1"/>
</dbReference>
<dbReference type="Gene3D" id="3.60.15.10">
    <property type="entry name" value="Ribonuclease Z/Hydroxyacylglutathione hydrolase-like"/>
    <property type="match status" value="1"/>
</dbReference>
<evidence type="ECO:0000256" key="11">
    <source>
        <dbReference type="HAMAP-Rule" id="MF_01491"/>
    </source>
</evidence>
<comment type="subunit">
    <text evidence="11">Homodimer, may be a subunit of the RNA degradosome.</text>
</comment>
<evidence type="ECO:0000256" key="7">
    <source>
        <dbReference type="ARBA" id="ARBA00022801"/>
    </source>
</evidence>
<name>A0AAE3DGF6_9FIRM</name>
<gene>
    <name evidence="11" type="primary">rnj</name>
    <name evidence="14" type="ORF">LKD31_04365</name>
</gene>
<sequence>MAEKRIRKMTKLTSLGDAPAKQQDQPLSGAGESFIGKISGPIEKPVRRQKTRRTENAQVKEEAAQQTVSETKETKPKRTRTAQNTDAHKKTTKTVKSAPNGEKAPAKTTKSTQTKNNKGRGRRTKQKPSVRAYFLGGLNEIGKNFTLFECENDMVIVDCGLAFPDEEMPGIDAVIPDFTFVEKNKDRIRGIVITHGHEDHIGSLPYLLKKINVPVYGTALTVALIANKLKEHNLGYVKLNVTTAGSHIQLGCFDVELIHVNHSISDAVGLALHTPAGVIVHTGDFKIDFTPTQGGMIDLARFAQLGQEGVLLLMADSTNAERPGYTQTEQKVNATFDALFARAEANKKRLIIATFASNISRVQQIINCAEKYGRKVALSGRSMVNVMSIASELGYLKVPDGLLIDLNMISRYTKEQIVLITTGSQGEPMSALTRMAFADHRQVAVGEDDMIIISARPIPGNEKMVGTVVDELLKRGCDVVYESMYEVHVSGHACQEELKLIQALTKPKYFIPVHGEQKHLRKHAGVAVSMGMPPENIFIGDVGSVVEINEDYMKQLPDVQAGAVMVDGLGVGDVGSIVLRDRKHLAEDGLIIAVCTIEAGSGRVVSGPDIVSRGFVYVRESEALMDEARRLVNSTIEQCADENVREWSAIKLRVRDNLSRLLYNRTKRSPMILPIIMEV</sequence>
<comment type="function">
    <text evidence="11">An RNase that has 5'-3' exonuclease and possibly endonuclease activity. Involved in maturation of rRNA and in some organisms also mRNA maturation and/or decay.</text>
</comment>
<dbReference type="GO" id="GO:0006364">
    <property type="term" value="P:rRNA processing"/>
    <property type="evidence" value="ECO:0007669"/>
    <property type="project" value="UniProtKB-UniRule"/>
</dbReference>
<dbReference type="PANTHER" id="PTHR43694">
    <property type="entry name" value="RIBONUCLEASE J"/>
    <property type="match status" value="1"/>
</dbReference>
<evidence type="ECO:0000256" key="1">
    <source>
        <dbReference type="ARBA" id="ARBA00001947"/>
    </source>
</evidence>
<accession>A0AAE3DGF6</accession>
<evidence type="ECO:0000256" key="9">
    <source>
        <dbReference type="ARBA" id="ARBA00022839"/>
    </source>
</evidence>
<dbReference type="Pfam" id="PF07521">
    <property type="entry name" value="RMMBL"/>
    <property type="match status" value="1"/>
</dbReference>
<dbReference type="RefSeq" id="WP_308448779.1">
    <property type="nucleotide sequence ID" value="NZ_JAJEQC010000003.1"/>
</dbReference>
<dbReference type="GO" id="GO:0008270">
    <property type="term" value="F:zinc ion binding"/>
    <property type="evidence" value="ECO:0007669"/>
    <property type="project" value="InterPro"/>
</dbReference>
<dbReference type="InterPro" id="IPR011108">
    <property type="entry name" value="RMMBL"/>
</dbReference>
<evidence type="ECO:0000259" key="13">
    <source>
        <dbReference type="SMART" id="SM00849"/>
    </source>
</evidence>
<dbReference type="InterPro" id="IPR041636">
    <property type="entry name" value="RNase_J_C"/>
</dbReference>
<evidence type="ECO:0000313" key="15">
    <source>
        <dbReference type="Proteomes" id="UP001199424"/>
    </source>
</evidence>
<dbReference type="Proteomes" id="UP001199424">
    <property type="component" value="Unassembled WGS sequence"/>
</dbReference>
<comment type="similarity">
    <text evidence="11">Belongs to the metallo-beta-lactamase superfamily. RNA-metabolizing metallo-beta-lactamase-like family. Bacterial RNase J subfamily.</text>
</comment>
<dbReference type="AlphaFoldDB" id="A0AAE3DGF6"/>
<evidence type="ECO:0000256" key="3">
    <source>
        <dbReference type="ARBA" id="ARBA00022490"/>
    </source>
</evidence>
<dbReference type="CDD" id="cd07714">
    <property type="entry name" value="RNaseJ_MBL-fold"/>
    <property type="match status" value="1"/>
</dbReference>
<dbReference type="FunFam" id="3.10.20.580:FF:000001">
    <property type="entry name" value="Ribonuclease J"/>
    <property type="match status" value="1"/>
</dbReference>
<dbReference type="GO" id="GO:0004521">
    <property type="term" value="F:RNA endonuclease activity"/>
    <property type="evidence" value="ECO:0007669"/>
    <property type="project" value="UniProtKB-UniRule"/>
</dbReference>
<keyword evidence="9 11" id="KW-0269">Exonuclease</keyword>
<feature type="compositionally biased region" description="Basic residues" evidence="12">
    <location>
        <begin position="117"/>
        <end position="128"/>
    </location>
</feature>
<dbReference type="InterPro" id="IPR001279">
    <property type="entry name" value="Metallo-B-lactamas"/>
</dbReference>
<dbReference type="SMART" id="SM00849">
    <property type="entry name" value="Lactamase_B"/>
    <property type="match status" value="1"/>
</dbReference>
<feature type="compositionally biased region" description="Basic and acidic residues" evidence="12">
    <location>
        <begin position="52"/>
        <end position="63"/>
    </location>
</feature>
<organism evidence="14 15">
    <name type="scientific">Hominenteromicrobium mulieris</name>
    <dbReference type="NCBI Taxonomy" id="2885357"/>
    <lineage>
        <taxon>Bacteria</taxon>
        <taxon>Bacillati</taxon>
        <taxon>Bacillota</taxon>
        <taxon>Clostridia</taxon>
        <taxon>Eubacteriales</taxon>
        <taxon>Oscillospiraceae</taxon>
        <taxon>Hominenteromicrobium</taxon>
    </lineage>
</organism>
<evidence type="ECO:0000256" key="8">
    <source>
        <dbReference type="ARBA" id="ARBA00022833"/>
    </source>
</evidence>
<dbReference type="NCBIfam" id="TIGR00649">
    <property type="entry name" value="MG423"/>
    <property type="match status" value="1"/>
</dbReference>
<keyword evidence="10 11" id="KW-0694">RNA-binding</keyword>
<dbReference type="GO" id="GO:0005737">
    <property type="term" value="C:cytoplasm"/>
    <property type="evidence" value="ECO:0007669"/>
    <property type="project" value="UniProtKB-SubCell"/>
</dbReference>
<evidence type="ECO:0000256" key="4">
    <source>
        <dbReference type="ARBA" id="ARBA00022722"/>
    </source>
</evidence>
<comment type="caution">
    <text evidence="14">The sequence shown here is derived from an EMBL/GenBank/DDBJ whole genome shotgun (WGS) entry which is preliminary data.</text>
</comment>
<dbReference type="InterPro" id="IPR030854">
    <property type="entry name" value="RNase_J_bac"/>
</dbReference>
<evidence type="ECO:0000256" key="6">
    <source>
        <dbReference type="ARBA" id="ARBA00022759"/>
    </source>
</evidence>
<dbReference type="Pfam" id="PF17770">
    <property type="entry name" value="RNase_J_C"/>
    <property type="match status" value="1"/>
</dbReference>
<evidence type="ECO:0000313" key="14">
    <source>
        <dbReference type="EMBL" id="MCC2136250.1"/>
    </source>
</evidence>
<comment type="subcellular location">
    <subcellularLocation>
        <location evidence="2 11">Cytoplasm</location>
    </subcellularLocation>
</comment>
<dbReference type="InterPro" id="IPR004613">
    <property type="entry name" value="RNase_J"/>
</dbReference>
<comment type="cofactor">
    <cofactor evidence="1">
        <name>Zn(2+)</name>
        <dbReference type="ChEBI" id="CHEBI:29105"/>
    </cofactor>
</comment>
<feature type="binding site" evidence="11">
    <location>
        <begin position="488"/>
        <end position="492"/>
    </location>
    <ligand>
        <name>substrate</name>
    </ligand>
</feature>
<dbReference type="HAMAP" id="MF_01491">
    <property type="entry name" value="RNase_J_bact"/>
    <property type="match status" value="1"/>
</dbReference>
<dbReference type="GO" id="GO:0004534">
    <property type="term" value="F:5'-3' RNA exonuclease activity"/>
    <property type="evidence" value="ECO:0007669"/>
    <property type="project" value="UniProtKB-UniRule"/>
</dbReference>
<feature type="compositionally biased region" description="Low complexity" evidence="12">
    <location>
        <begin position="107"/>
        <end position="116"/>
    </location>
</feature>
<keyword evidence="3 11" id="KW-0963">Cytoplasm</keyword>
<proteinExistence type="inferred from homology"/>
<protein>
    <recommendedName>
        <fullName evidence="11">Ribonuclease J</fullName>
        <shortName evidence="11">RNase J</shortName>
        <ecNumber evidence="11">3.1.-.-</ecNumber>
    </recommendedName>
</protein>
<evidence type="ECO:0000256" key="10">
    <source>
        <dbReference type="ARBA" id="ARBA00022884"/>
    </source>
</evidence>
<dbReference type="EMBL" id="JAJEQC010000003">
    <property type="protein sequence ID" value="MCC2136250.1"/>
    <property type="molecule type" value="Genomic_DNA"/>
</dbReference>
<feature type="domain" description="Metallo-beta-lactamase" evidence="13">
    <location>
        <begin position="142"/>
        <end position="336"/>
    </location>
</feature>
<dbReference type="EC" id="3.1.-.-" evidence="11"/>
<evidence type="ECO:0000256" key="5">
    <source>
        <dbReference type="ARBA" id="ARBA00022723"/>
    </source>
</evidence>
<keyword evidence="5" id="KW-0479">Metal-binding</keyword>
<dbReference type="InterPro" id="IPR042173">
    <property type="entry name" value="RNase_J_2"/>
</dbReference>
<evidence type="ECO:0000256" key="12">
    <source>
        <dbReference type="SAM" id="MobiDB-lite"/>
    </source>
</evidence>
<keyword evidence="6 11" id="KW-0255">Endonuclease</keyword>
<dbReference type="InterPro" id="IPR055132">
    <property type="entry name" value="RNase_J_b_CASP"/>
</dbReference>